<proteinExistence type="predicted"/>
<evidence type="ECO:0000313" key="2">
    <source>
        <dbReference type="EMBL" id="GMM36667.1"/>
    </source>
</evidence>
<dbReference type="AlphaFoldDB" id="A0AAV5QQA4"/>
<dbReference type="GeneID" id="90074642"/>
<reference evidence="2 3" key="1">
    <citation type="journal article" date="2023" name="Elife">
        <title>Identification of key yeast species and microbe-microbe interactions impacting larval growth of Drosophila in the wild.</title>
        <authorList>
            <person name="Mure A."/>
            <person name="Sugiura Y."/>
            <person name="Maeda R."/>
            <person name="Honda K."/>
            <person name="Sakurai N."/>
            <person name="Takahashi Y."/>
            <person name="Watada M."/>
            <person name="Katoh T."/>
            <person name="Gotoh A."/>
            <person name="Gotoh Y."/>
            <person name="Taniguchi I."/>
            <person name="Nakamura K."/>
            <person name="Hayashi T."/>
            <person name="Katayama T."/>
            <person name="Uemura T."/>
            <person name="Hattori Y."/>
        </authorList>
    </citation>
    <scope>NUCLEOTIDE SEQUENCE [LARGE SCALE GENOMIC DNA]</scope>
    <source>
        <strain evidence="2 3">SC-9</strain>
    </source>
</reference>
<gene>
    <name evidence="2" type="ORF">DASC09_039920</name>
</gene>
<evidence type="ECO:0000313" key="3">
    <source>
        <dbReference type="Proteomes" id="UP001360560"/>
    </source>
</evidence>
<protein>
    <submittedName>
        <fullName evidence="2">Uncharacterized protein</fullName>
    </submittedName>
</protein>
<evidence type="ECO:0000256" key="1">
    <source>
        <dbReference type="SAM" id="MobiDB-lite"/>
    </source>
</evidence>
<organism evidence="2 3">
    <name type="scientific">Saccharomycopsis crataegensis</name>
    <dbReference type="NCBI Taxonomy" id="43959"/>
    <lineage>
        <taxon>Eukaryota</taxon>
        <taxon>Fungi</taxon>
        <taxon>Dikarya</taxon>
        <taxon>Ascomycota</taxon>
        <taxon>Saccharomycotina</taxon>
        <taxon>Saccharomycetes</taxon>
        <taxon>Saccharomycopsidaceae</taxon>
        <taxon>Saccharomycopsis</taxon>
    </lineage>
</organism>
<feature type="compositionally biased region" description="Polar residues" evidence="1">
    <location>
        <begin position="9"/>
        <end position="26"/>
    </location>
</feature>
<sequence>MPPKRSRAKNSSNGTKPFKAQKTNQPKEAPESSTSSTSHEEQQRITSSTINEIFNFPKQFVGNNEKECIASILVGTTELQLLKLRVKQQHNDELQDFCNYLNVSKILFSSINSDSIYYQVEIIGSAGKVAAAIVELTYYLYNQTQQKIFDNVGTINTKNYTVTLLVNQYVFNKIDKLHSILSTCETFGVTSISSSTASTFEFSNLSTIIIKSSLPSLFNSLAHIISFYDSNIAVEVPAIDSPHKHYLKYRNNPTYQMNPNDGFLDMSKRTKLINNQTDLGDYIAEYSDAFQNNILGDSLIKESFLRIPYLGMFHDPDLTLKDDDGGEKNDDELLTIGDKAFTESWDKMKTYIEHLNQISQ</sequence>
<name>A0AAV5QQA4_9ASCO</name>
<accession>A0AAV5QQA4</accession>
<comment type="caution">
    <text evidence="2">The sequence shown here is derived from an EMBL/GenBank/DDBJ whole genome shotgun (WGS) entry which is preliminary data.</text>
</comment>
<dbReference type="EMBL" id="BTFZ01000011">
    <property type="protein sequence ID" value="GMM36667.1"/>
    <property type="molecule type" value="Genomic_DNA"/>
</dbReference>
<dbReference type="RefSeq" id="XP_064853663.1">
    <property type="nucleotide sequence ID" value="XM_064997591.1"/>
</dbReference>
<feature type="region of interest" description="Disordered" evidence="1">
    <location>
        <begin position="1"/>
        <end position="44"/>
    </location>
</feature>
<keyword evidence="3" id="KW-1185">Reference proteome</keyword>
<dbReference type="Proteomes" id="UP001360560">
    <property type="component" value="Unassembled WGS sequence"/>
</dbReference>